<protein>
    <submittedName>
        <fullName evidence="1">Uncharacterized protein</fullName>
    </submittedName>
</protein>
<organism evidence="1 2">
    <name type="scientific">Tritrichomonas foetus</name>
    <dbReference type="NCBI Taxonomy" id="1144522"/>
    <lineage>
        <taxon>Eukaryota</taxon>
        <taxon>Metamonada</taxon>
        <taxon>Parabasalia</taxon>
        <taxon>Tritrichomonadida</taxon>
        <taxon>Tritrichomonadidae</taxon>
        <taxon>Tritrichomonas</taxon>
    </lineage>
</organism>
<dbReference type="GeneID" id="94828602"/>
<accession>A0A1J4JNU4</accession>
<keyword evidence="2" id="KW-1185">Reference proteome</keyword>
<dbReference type="VEuPathDB" id="TrichDB:TRFO_07787"/>
<dbReference type="Proteomes" id="UP000179807">
    <property type="component" value="Unassembled WGS sequence"/>
</dbReference>
<sequence length="537" mass="62569">MESKEITLQRLINSIVSNKGKFTKECFNILCTNCFTPKSIFEVLHSLIINILNSSEVDKTLAIESIHHAIKHSSHLLDSFITALYDWNNSEFTAITSFHNFLNNELVKKDWSHLSSPNIIHLPSVSQKEPLKKLIHPIDVCIYEILFSCTPPEKLACSQFIYVNIDSTFDLLSDKALNNFTDALLIRFSKEPSEIFQRISKKSGILDKENSFVFSMFRERNDYSIFQQVFSFNQELISTHLQNIQFIFDTFIKTTKRNLFPFFAYIIIPYADYFSDQFIQSVINCSTFPSNDSNFPKELFLQSQKCSSFITFKILFDIFKEGELDLFVQYFENANQNISFNNLSPNSKDLENYRIETVLQNIFSSSEESLQFFKDIFIWYIQNYPSLNPEIICKSISTFLPQYSDNICYFCIEALKNNAKPELFLHLNTFLSFFDYAYINPQPTLNFILSASLLYYDNENVRSFWIENTSIIIDSIMNNHSFTTEFSQFLLSFMRNGPQNAIKDIFGSFADDFDFSRSDSHNNDLALQVFSQFTNIC</sequence>
<dbReference type="EMBL" id="MLAK01000938">
    <property type="protein sequence ID" value="OHT00801.1"/>
    <property type="molecule type" value="Genomic_DNA"/>
</dbReference>
<evidence type="ECO:0000313" key="2">
    <source>
        <dbReference type="Proteomes" id="UP000179807"/>
    </source>
</evidence>
<reference evidence="1" key="1">
    <citation type="submission" date="2016-10" db="EMBL/GenBank/DDBJ databases">
        <authorList>
            <person name="Benchimol M."/>
            <person name="Almeida L.G."/>
            <person name="Vasconcelos A.T."/>
            <person name="Perreira-Neves A."/>
            <person name="Rosa I.A."/>
            <person name="Tasca T."/>
            <person name="Bogo M.R."/>
            <person name="de Souza W."/>
        </authorList>
    </citation>
    <scope>NUCLEOTIDE SEQUENCE [LARGE SCALE GENOMIC DNA]</scope>
    <source>
        <strain evidence="1">K</strain>
    </source>
</reference>
<gene>
    <name evidence="1" type="ORF">TRFO_07787</name>
</gene>
<dbReference type="AlphaFoldDB" id="A0A1J4JNU4"/>
<proteinExistence type="predicted"/>
<name>A0A1J4JNU4_9EUKA</name>
<dbReference type="RefSeq" id="XP_068353937.1">
    <property type="nucleotide sequence ID" value="XM_068493898.1"/>
</dbReference>
<evidence type="ECO:0000313" key="1">
    <source>
        <dbReference type="EMBL" id="OHT00801.1"/>
    </source>
</evidence>
<comment type="caution">
    <text evidence="1">The sequence shown here is derived from an EMBL/GenBank/DDBJ whole genome shotgun (WGS) entry which is preliminary data.</text>
</comment>